<dbReference type="AlphaFoldDB" id="A0A382EDV3"/>
<dbReference type="PANTHER" id="PTHR36117:SF3">
    <property type="entry name" value="4-HYDROXYPHENYLACETATE 3-MONOOXYGENASE-RELATED"/>
    <property type="match status" value="1"/>
</dbReference>
<dbReference type="InterPro" id="IPR024719">
    <property type="entry name" value="HpaB/PvcC/4-BUDH_C"/>
</dbReference>
<evidence type="ECO:0000313" key="6">
    <source>
        <dbReference type="EMBL" id="SVB48579.1"/>
    </source>
</evidence>
<dbReference type="Gene3D" id="1.20.140.10">
    <property type="entry name" value="Butyryl-CoA Dehydrogenase, subunit A, domain 3"/>
    <property type="match status" value="1"/>
</dbReference>
<dbReference type="Gene3D" id="1.10.3140.10">
    <property type="entry name" value="4-hydroxybutyryl-coa dehydratase, domain 1"/>
    <property type="match status" value="1"/>
</dbReference>
<evidence type="ECO:0008006" key="7">
    <source>
        <dbReference type="Google" id="ProtNLM"/>
    </source>
</evidence>
<dbReference type="Pfam" id="PF03241">
    <property type="entry name" value="HpaB"/>
    <property type="match status" value="1"/>
</dbReference>
<dbReference type="InterPro" id="IPR009100">
    <property type="entry name" value="AcylCoA_DH/oxidase_NM_dom_sf"/>
</dbReference>
<gene>
    <name evidence="6" type="ORF">METZ01_LOCUS201433</name>
</gene>
<evidence type="ECO:0000259" key="4">
    <source>
        <dbReference type="Pfam" id="PF03241"/>
    </source>
</evidence>
<evidence type="ECO:0000256" key="1">
    <source>
        <dbReference type="ARBA" id="ARBA00022630"/>
    </source>
</evidence>
<name>A0A382EDV3_9ZZZZ</name>
<dbReference type="SUPFAM" id="SSF47203">
    <property type="entry name" value="Acyl-CoA dehydrogenase C-terminal domain-like"/>
    <property type="match status" value="1"/>
</dbReference>
<evidence type="ECO:0000256" key="3">
    <source>
        <dbReference type="ARBA" id="ARBA00023002"/>
    </source>
</evidence>
<keyword evidence="2" id="KW-0274">FAD</keyword>
<dbReference type="NCBIfam" id="TIGR02309">
    <property type="entry name" value="HpaB-1"/>
    <property type="match status" value="1"/>
</dbReference>
<dbReference type="InterPro" id="IPR004925">
    <property type="entry name" value="HpaB/PvcC/4-BUDH"/>
</dbReference>
<keyword evidence="1" id="KW-0285">Flavoprotein</keyword>
<feature type="non-terminal residue" evidence="6">
    <location>
        <position position="1"/>
    </location>
</feature>
<proteinExistence type="predicted"/>
<accession>A0A382EDV3</accession>
<dbReference type="InterPro" id="IPR012687">
    <property type="entry name" value="HpaB_Deino-type"/>
</dbReference>
<dbReference type="EMBL" id="UINC01043896">
    <property type="protein sequence ID" value="SVB48579.1"/>
    <property type="molecule type" value="Genomic_DNA"/>
</dbReference>
<dbReference type="InterPro" id="IPR024674">
    <property type="entry name" value="HpaB/PvcC/4-BUDH_N"/>
</dbReference>
<dbReference type="GO" id="GO:0016627">
    <property type="term" value="F:oxidoreductase activity, acting on the CH-CH group of donors"/>
    <property type="evidence" value="ECO:0007669"/>
    <property type="project" value="InterPro"/>
</dbReference>
<dbReference type="GO" id="GO:0050660">
    <property type="term" value="F:flavin adenine dinucleotide binding"/>
    <property type="evidence" value="ECO:0007669"/>
    <property type="project" value="InterPro"/>
</dbReference>
<protein>
    <recommendedName>
        <fullName evidence="7">4-hydroxyphenylacetate 3-monooxygenase, oxygenase component</fullName>
    </recommendedName>
</protein>
<dbReference type="GO" id="GO:0016712">
    <property type="term" value="F:oxidoreductase activity, acting on paired donors, with incorporation or reduction of molecular oxygen, reduced flavin or flavoprotein as one donor, and incorporation of one atom of oxygen"/>
    <property type="evidence" value="ECO:0007669"/>
    <property type="project" value="InterPro"/>
</dbReference>
<organism evidence="6">
    <name type="scientific">marine metagenome</name>
    <dbReference type="NCBI Taxonomy" id="408172"/>
    <lineage>
        <taxon>unclassified sequences</taxon>
        <taxon>metagenomes</taxon>
        <taxon>ecological metagenomes</taxon>
    </lineage>
</organism>
<sequence>VTARTGEEYLEGLRNHPRDIWIEGEQVNDVTTHPAFARCARSIAALYDMQFDANSAKMTFPSPATGNPVGMSFLEPRTKTDLEERNEMMLSWAKLSGGMLGRTPDFLNVMVTAFGAAGDFFGQKNETFGENITNYAHHVRDQDLSLTHTLVNVRKSKSSSPLLKGDDLGLRCVEETGKGIVVKGARVLATLAAISDELLVLPSSATRTDPESVNYALGFALPCDTKGLRFLCREGLDLGRSFFDHPLGSRFDESDALVIFDDVLVPWERVFILKDVDLANRHAAETGAGGHIRSQVIVKNIAKSQFILGLAALMTETLGTSETPHIQALASELVVTHELMKACVTASVENATMNDWGLITPDSTPLTAARATFAKGYPRAMEILQLLGSSSLMAIPTEADFETEMGGFLENYLGTDTLNGKQRTQLFRMAWDVACSSFGGRQGLYEKFFTGDPHRTASAIYSRYDKNEAKDSVLAILEATTAKVK</sequence>
<dbReference type="InterPro" id="IPR036250">
    <property type="entry name" value="AcylCo_DH-like_C"/>
</dbReference>
<evidence type="ECO:0000256" key="2">
    <source>
        <dbReference type="ARBA" id="ARBA00022827"/>
    </source>
</evidence>
<dbReference type="GO" id="GO:0010124">
    <property type="term" value="P:phenylacetate catabolic process"/>
    <property type="evidence" value="ECO:0007669"/>
    <property type="project" value="InterPro"/>
</dbReference>
<dbReference type="InterPro" id="IPR046373">
    <property type="entry name" value="Acyl-CoA_Oxase/DH_mid-dom_sf"/>
</dbReference>
<keyword evidence="3" id="KW-0560">Oxidoreductase</keyword>
<reference evidence="6" key="1">
    <citation type="submission" date="2018-05" db="EMBL/GenBank/DDBJ databases">
        <authorList>
            <person name="Lanie J.A."/>
            <person name="Ng W.-L."/>
            <person name="Kazmierczak K.M."/>
            <person name="Andrzejewski T.M."/>
            <person name="Davidsen T.M."/>
            <person name="Wayne K.J."/>
            <person name="Tettelin H."/>
            <person name="Glass J.I."/>
            <person name="Rusch D."/>
            <person name="Podicherti R."/>
            <person name="Tsui H.-C.T."/>
            <person name="Winkler M.E."/>
        </authorList>
    </citation>
    <scope>NUCLEOTIDE SEQUENCE</scope>
</reference>
<dbReference type="SUPFAM" id="SSF56645">
    <property type="entry name" value="Acyl-CoA dehydrogenase NM domain-like"/>
    <property type="match status" value="1"/>
</dbReference>
<dbReference type="PANTHER" id="PTHR36117">
    <property type="entry name" value="4-HYDROXYPHENYLACETATE 3-MONOOXYGENASE-RELATED"/>
    <property type="match status" value="1"/>
</dbReference>
<evidence type="ECO:0000259" key="5">
    <source>
        <dbReference type="Pfam" id="PF11794"/>
    </source>
</evidence>
<dbReference type="Pfam" id="PF11794">
    <property type="entry name" value="HpaB_N"/>
    <property type="match status" value="1"/>
</dbReference>
<feature type="domain" description="HpaB/PvcC/4-BUDH N-terminal" evidence="5">
    <location>
        <begin position="5"/>
        <end position="272"/>
    </location>
</feature>
<dbReference type="Gene3D" id="2.40.110.10">
    <property type="entry name" value="Butyryl-CoA Dehydrogenase, subunit A, domain 2"/>
    <property type="match status" value="1"/>
</dbReference>
<feature type="domain" description="HpaB/PvcC/4-BUDH C-terminal" evidence="4">
    <location>
        <begin position="280"/>
        <end position="477"/>
    </location>
</feature>
<dbReference type="PIRSF" id="PIRSF000331">
    <property type="entry name" value="HpaA_HpaB"/>
    <property type="match status" value="1"/>
</dbReference>